<evidence type="ECO:0000313" key="1">
    <source>
        <dbReference type="EMBL" id="CAG7591793.1"/>
    </source>
</evidence>
<sequence>MRDRKPSEEQTLGIAKLQVKTALAELRRLGDKV</sequence>
<evidence type="ECO:0000313" key="2">
    <source>
        <dbReference type="Proteomes" id="UP000837675"/>
    </source>
</evidence>
<organism evidence="1 2">
    <name type="scientific">Hyalomma marginatum</name>
    <dbReference type="NCBI Taxonomy" id="34627"/>
    <lineage>
        <taxon>Eukaryota</taxon>
        <taxon>Metazoa</taxon>
        <taxon>Ecdysozoa</taxon>
        <taxon>Arthropoda</taxon>
        <taxon>Chelicerata</taxon>
        <taxon>Arachnida</taxon>
        <taxon>Acari</taxon>
        <taxon>Parasitiformes</taxon>
        <taxon>Ixodida</taxon>
        <taxon>Ixodoidea</taxon>
        <taxon>Ixodidae</taxon>
        <taxon>Hyalomminae</taxon>
        <taxon>Hyalomma</taxon>
    </lineage>
</organism>
<accession>A0A8S4BWK3</accession>
<protein>
    <submittedName>
        <fullName evidence="1">Uncharacterized protein</fullName>
    </submittedName>
</protein>
<dbReference type="AlphaFoldDB" id="A0A8S4BWK3"/>
<reference evidence="1" key="1">
    <citation type="submission" date="2021-06" db="EMBL/GenBank/DDBJ databases">
        <authorList>
            <person name="Nardi T."/>
            <person name="Nardi T."/>
        </authorList>
    </citation>
    <scope>NUCLEOTIDE SEQUENCE</scope>
</reference>
<keyword evidence="2" id="KW-1185">Reference proteome</keyword>
<comment type="caution">
    <text evidence="1">The sequence shown here is derived from an EMBL/GenBank/DDBJ whole genome shotgun (WGS) entry which is preliminary data.</text>
</comment>
<dbReference type="Proteomes" id="UP000837675">
    <property type="component" value="Unassembled WGS sequence"/>
</dbReference>
<name>A0A8S4BWK3_9ACAR</name>
<gene>
    <name evidence="1" type="ORF">MHYMCMPASI_00480</name>
</gene>
<proteinExistence type="predicted"/>
<dbReference type="EMBL" id="CAJVAF010000215">
    <property type="protein sequence ID" value="CAG7591793.1"/>
    <property type="molecule type" value="Genomic_DNA"/>
</dbReference>